<feature type="region of interest" description="Disordered" evidence="1">
    <location>
        <begin position="159"/>
        <end position="179"/>
    </location>
</feature>
<dbReference type="Proteomes" id="UP000193642">
    <property type="component" value="Unassembled WGS sequence"/>
</dbReference>
<feature type="region of interest" description="Disordered" evidence="1">
    <location>
        <begin position="1"/>
        <end position="20"/>
    </location>
</feature>
<dbReference type="OrthoDB" id="10586641at2759"/>
<evidence type="ECO:0000313" key="3">
    <source>
        <dbReference type="Proteomes" id="UP000193642"/>
    </source>
</evidence>
<sequence length="201" mass="22656">MQQPNLSHTTQHPLPPNPALFQQLYQMGQQYSVPHTPTPLAFNVRQQQQKQRSLPTAPLIHSSSTSTTVPAPAPVNSTPLPKPSKRLSAHAQPFVPTTPLPPPHQHHSKASPTPSGYQSAFTPHATHRHPYAYNQSIFQQHNSFRSRDDMEGVIGFSSARRGAGKRSWTQSRHSLRNRNDEVDYYYSEDDDLHLRHPRSLG</sequence>
<accession>A0A1Y2CVQ2</accession>
<feature type="compositionally biased region" description="Polar residues" evidence="1">
    <location>
        <begin position="1"/>
        <end position="12"/>
    </location>
</feature>
<proteinExistence type="predicted"/>
<gene>
    <name evidence="2" type="ORF">BCR33DRAFT_503307</name>
</gene>
<feature type="region of interest" description="Disordered" evidence="1">
    <location>
        <begin position="43"/>
        <end position="119"/>
    </location>
</feature>
<protein>
    <submittedName>
        <fullName evidence="2">Uncharacterized protein</fullName>
    </submittedName>
</protein>
<evidence type="ECO:0000256" key="1">
    <source>
        <dbReference type="SAM" id="MobiDB-lite"/>
    </source>
</evidence>
<name>A0A1Y2CVQ2_9FUNG</name>
<feature type="compositionally biased region" description="Polar residues" evidence="1">
    <location>
        <begin position="44"/>
        <end position="54"/>
    </location>
</feature>
<dbReference type="AlphaFoldDB" id="A0A1Y2CVQ2"/>
<organism evidence="2 3">
    <name type="scientific">Rhizoclosmatium globosum</name>
    <dbReference type="NCBI Taxonomy" id="329046"/>
    <lineage>
        <taxon>Eukaryota</taxon>
        <taxon>Fungi</taxon>
        <taxon>Fungi incertae sedis</taxon>
        <taxon>Chytridiomycota</taxon>
        <taxon>Chytridiomycota incertae sedis</taxon>
        <taxon>Chytridiomycetes</taxon>
        <taxon>Chytridiales</taxon>
        <taxon>Chytriomycetaceae</taxon>
        <taxon>Rhizoclosmatium</taxon>
    </lineage>
</organism>
<feature type="compositionally biased region" description="Polar residues" evidence="1">
    <location>
        <begin position="110"/>
        <end position="119"/>
    </location>
</feature>
<comment type="caution">
    <text evidence="2">The sequence shown here is derived from an EMBL/GenBank/DDBJ whole genome shotgun (WGS) entry which is preliminary data.</text>
</comment>
<keyword evidence="3" id="KW-1185">Reference proteome</keyword>
<dbReference type="EMBL" id="MCGO01000006">
    <property type="protein sequence ID" value="ORY51120.1"/>
    <property type="molecule type" value="Genomic_DNA"/>
</dbReference>
<reference evidence="2 3" key="1">
    <citation type="submission" date="2016-07" db="EMBL/GenBank/DDBJ databases">
        <title>Pervasive Adenine N6-methylation of Active Genes in Fungi.</title>
        <authorList>
            <consortium name="DOE Joint Genome Institute"/>
            <person name="Mondo S.J."/>
            <person name="Dannebaum R.O."/>
            <person name="Kuo R.C."/>
            <person name="Labutti K."/>
            <person name="Haridas S."/>
            <person name="Kuo A."/>
            <person name="Salamov A."/>
            <person name="Ahrendt S.R."/>
            <person name="Lipzen A."/>
            <person name="Sullivan W."/>
            <person name="Andreopoulos W.B."/>
            <person name="Clum A."/>
            <person name="Lindquist E."/>
            <person name="Daum C."/>
            <person name="Ramamoorthy G.K."/>
            <person name="Gryganskyi A."/>
            <person name="Culley D."/>
            <person name="Magnuson J.K."/>
            <person name="James T.Y."/>
            <person name="O'Malley M.A."/>
            <person name="Stajich J.E."/>
            <person name="Spatafora J.W."/>
            <person name="Visel A."/>
            <person name="Grigoriev I.V."/>
        </authorList>
    </citation>
    <scope>NUCLEOTIDE SEQUENCE [LARGE SCALE GENOMIC DNA]</scope>
    <source>
        <strain evidence="2 3">JEL800</strain>
    </source>
</reference>
<evidence type="ECO:0000313" key="2">
    <source>
        <dbReference type="EMBL" id="ORY51120.1"/>
    </source>
</evidence>